<dbReference type="AlphaFoldDB" id="A0A4S2MXU3"/>
<reference evidence="6 7" key="1">
    <citation type="submission" date="2019-04" db="EMBL/GenBank/DDBJ databases">
        <title>Comparative genomics and transcriptomics to analyze fruiting body development in filamentous ascomycetes.</title>
        <authorList>
            <consortium name="DOE Joint Genome Institute"/>
            <person name="Lutkenhaus R."/>
            <person name="Traeger S."/>
            <person name="Breuer J."/>
            <person name="Kuo A."/>
            <person name="Lipzen A."/>
            <person name="Pangilinan J."/>
            <person name="Dilworth D."/>
            <person name="Sandor L."/>
            <person name="Poggeler S."/>
            <person name="Barry K."/>
            <person name="Grigoriev I.V."/>
            <person name="Nowrousian M."/>
        </authorList>
    </citation>
    <scope>NUCLEOTIDE SEQUENCE [LARGE SCALE GENOMIC DNA]</scope>
    <source>
        <strain evidence="6 7">CBS 389.68</strain>
    </source>
</reference>
<comment type="function">
    <text evidence="3">Facilitates protein transport into the nucleus. Could be part of a multicomponent system of cytosolic factors that assemble at the pore complex during nuclear import.</text>
</comment>
<dbReference type="SUPFAM" id="SSF54427">
    <property type="entry name" value="NTF2-like"/>
    <property type="match status" value="1"/>
</dbReference>
<keyword evidence="1 4" id="KW-0963">Cytoplasm</keyword>
<dbReference type="GO" id="GO:0006606">
    <property type="term" value="P:protein import into nucleus"/>
    <property type="evidence" value="ECO:0007669"/>
    <property type="project" value="UniProtKB-ARBA"/>
</dbReference>
<feature type="domain" description="NTF2" evidence="5">
    <location>
        <begin position="7"/>
        <end position="120"/>
    </location>
</feature>
<dbReference type="GO" id="GO:0005635">
    <property type="term" value="C:nuclear envelope"/>
    <property type="evidence" value="ECO:0007669"/>
    <property type="project" value="UniProtKB-ARBA"/>
</dbReference>
<organism evidence="6 7">
    <name type="scientific">Ascodesmis nigricans</name>
    <dbReference type="NCBI Taxonomy" id="341454"/>
    <lineage>
        <taxon>Eukaryota</taxon>
        <taxon>Fungi</taxon>
        <taxon>Dikarya</taxon>
        <taxon>Ascomycota</taxon>
        <taxon>Pezizomycotina</taxon>
        <taxon>Pezizomycetes</taxon>
        <taxon>Pezizales</taxon>
        <taxon>Ascodesmidaceae</taxon>
        <taxon>Ascodesmis</taxon>
    </lineage>
</organism>
<gene>
    <name evidence="6" type="ORF">EX30DRAFT_330984</name>
</gene>
<dbReference type="OrthoDB" id="6507044at2759"/>
<dbReference type="InterPro" id="IPR018222">
    <property type="entry name" value="Nuclear_transport_factor_2_euk"/>
</dbReference>
<dbReference type="STRING" id="341454.A0A4S2MXU3"/>
<keyword evidence="4" id="KW-0813">Transport</keyword>
<dbReference type="FunFam" id="3.10.450.50:FF:000005">
    <property type="entry name" value="Nuclear transport factor 2"/>
    <property type="match status" value="1"/>
</dbReference>
<evidence type="ECO:0000256" key="3">
    <source>
        <dbReference type="ARBA" id="ARBA00053082"/>
    </source>
</evidence>
<dbReference type="GO" id="GO:0005737">
    <property type="term" value="C:cytoplasm"/>
    <property type="evidence" value="ECO:0007669"/>
    <property type="project" value="UniProtKB-SubCell"/>
</dbReference>
<evidence type="ECO:0000313" key="6">
    <source>
        <dbReference type="EMBL" id="TGZ81414.1"/>
    </source>
</evidence>
<dbReference type="Gene3D" id="3.10.450.50">
    <property type="match status" value="1"/>
</dbReference>
<comment type="subcellular location">
    <subcellularLocation>
        <location evidence="4">Cytoplasm</location>
    </subcellularLocation>
    <subcellularLocation>
        <location evidence="4">Nucleus</location>
    </subcellularLocation>
</comment>
<dbReference type="InterPro" id="IPR032710">
    <property type="entry name" value="NTF2-like_dom_sf"/>
</dbReference>
<dbReference type="FunCoup" id="A0A4S2MXU3">
    <property type="interactions" value="1185"/>
</dbReference>
<accession>A0A4S2MXU3</accession>
<comment type="function">
    <text evidence="4">Has a role in nuclear-cytoplasmic transport of proteins and mRNAs.</text>
</comment>
<dbReference type="GO" id="GO:0051028">
    <property type="term" value="P:mRNA transport"/>
    <property type="evidence" value="ECO:0007669"/>
    <property type="project" value="UniProtKB-UniRule"/>
</dbReference>
<dbReference type="CDD" id="cd00780">
    <property type="entry name" value="NTF2"/>
    <property type="match status" value="1"/>
</dbReference>
<keyword evidence="4" id="KW-0653">Protein transport</keyword>
<evidence type="ECO:0000256" key="2">
    <source>
        <dbReference type="ARBA" id="ARBA00026247"/>
    </source>
</evidence>
<evidence type="ECO:0000256" key="4">
    <source>
        <dbReference type="RuleBase" id="RU369002"/>
    </source>
</evidence>
<dbReference type="EMBL" id="ML220119">
    <property type="protein sequence ID" value="TGZ81414.1"/>
    <property type="molecule type" value="Genomic_DNA"/>
</dbReference>
<dbReference type="PROSITE" id="PS50177">
    <property type="entry name" value="NTF2_DOMAIN"/>
    <property type="match status" value="1"/>
</dbReference>
<dbReference type="InterPro" id="IPR045875">
    <property type="entry name" value="NTF2"/>
</dbReference>
<proteinExistence type="predicted"/>
<evidence type="ECO:0000256" key="1">
    <source>
        <dbReference type="ARBA" id="ARBA00022490"/>
    </source>
</evidence>
<evidence type="ECO:0000259" key="5">
    <source>
        <dbReference type="PROSITE" id="PS50177"/>
    </source>
</evidence>
<dbReference type="InParanoid" id="A0A4S2MXU3"/>
<keyword evidence="7" id="KW-1185">Reference proteome</keyword>
<keyword evidence="4" id="KW-0539">Nucleus</keyword>
<dbReference type="PANTHER" id="PTHR12612">
    <property type="entry name" value="NUCLEAR TRANSPORT FACTOR 2"/>
    <property type="match status" value="1"/>
</dbReference>
<dbReference type="Pfam" id="PF02136">
    <property type="entry name" value="NTF2"/>
    <property type="match status" value="1"/>
</dbReference>
<evidence type="ECO:0000313" key="7">
    <source>
        <dbReference type="Proteomes" id="UP000298138"/>
    </source>
</evidence>
<protein>
    <recommendedName>
        <fullName evidence="2 4">Nuclear transport factor 2</fullName>
        <shortName evidence="4">NTF-2</shortName>
    </recommendedName>
</protein>
<dbReference type="Proteomes" id="UP000298138">
    <property type="component" value="Unassembled WGS sequence"/>
</dbReference>
<name>A0A4S2MXU3_9PEZI</name>
<sequence>MTDFHAVAQQFTDYYYATFDGNRSALAPLYAEESMLTFETNQIRGVSGILEKLTTLPFTKIKHEVATLDAQPSGPDGSIIVAVTGKLLLDEEQRPQSFSQTFHLIPAGGSYYVRNDIFRLVYG</sequence>
<dbReference type="InterPro" id="IPR002075">
    <property type="entry name" value="NTF2_dom"/>
</dbReference>